<sequence length="118" mass="13796">FIQWLLELRPEFFEEIEGSLEQSGVIDQNFLEQFSNGRQGVKLILNSAEDHLELPHFTPTRQIVYTIPRYSKLCIASMVLTTEWVVELILDQLSRPDDGIERDWDFSMTVHFNHPSMA</sequence>
<dbReference type="Proteomes" id="UP001432322">
    <property type="component" value="Unassembled WGS sequence"/>
</dbReference>
<protein>
    <submittedName>
        <fullName evidence="1">Uncharacterized protein</fullName>
    </submittedName>
</protein>
<accession>A0AAV5V088</accession>
<dbReference type="AlphaFoldDB" id="A0AAV5V088"/>
<organism evidence="1 2">
    <name type="scientific">Pristionchus fissidentatus</name>
    <dbReference type="NCBI Taxonomy" id="1538716"/>
    <lineage>
        <taxon>Eukaryota</taxon>
        <taxon>Metazoa</taxon>
        <taxon>Ecdysozoa</taxon>
        <taxon>Nematoda</taxon>
        <taxon>Chromadorea</taxon>
        <taxon>Rhabditida</taxon>
        <taxon>Rhabditina</taxon>
        <taxon>Diplogasteromorpha</taxon>
        <taxon>Diplogasteroidea</taxon>
        <taxon>Neodiplogasteridae</taxon>
        <taxon>Pristionchus</taxon>
    </lineage>
</organism>
<feature type="non-terminal residue" evidence="1">
    <location>
        <position position="118"/>
    </location>
</feature>
<proteinExistence type="predicted"/>
<comment type="caution">
    <text evidence="1">The sequence shown here is derived from an EMBL/GenBank/DDBJ whole genome shotgun (WGS) entry which is preliminary data.</text>
</comment>
<keyword evidence="2" id="KW-1185">Reference proteome</keyword>
<dbReference type="EMBL" id="BTSY01000001">
    <property type="protein sequence ID" value="GMT11875.1"/>
    <property type="molecule type" value="Genomic_DNA"/>
</dbReference>
<gene>
    <name evidence="1" type="ORF">PFISCL1PPCAC_3172</name>
</gene>
<evidence type="ECO:0000313" key="1">
    <source>
        <dbReference type="EMBL" id="GMT11875.1"/>
    </source>
</evidence>
<name>A0AAV5V088_9BILA</name>
<evidence type="ECO:0000313" key="2">
    <source>
        <dbReference type="Proteomes" id="UP001432322"/>
    </source>
</evidence>
<reference evidence="1" key="1">
    <citation type="submission" date="2023-10" db="EMBL/GenBank/DDBJ databases">
        <title>Genome assembly of Pristionchus species.</title>
        <authorList>
            <person name="Yoshida K."/>
            <person name="Sommer R.J."/>
        </authorList>
    </citation>
    <scope>NUCLEOTIDE SEQUENCE</scope>
    <source>
        <strain evidence="1">RS5133</strain>
    </source>
</reference>
<feature type="non-terminal residue" evidence="1">
    <location>
        <position position="1"/>
    </location>
</feature>